<accession>A0A660KMW1</accession>
<dbReference type="AlphaFoldDB" id="A0A660KMW1"/>
<evidence type="ECO:0000313" key="2">
    <source>
        <dbReference type="Proteomes" id="UP000327013"/>
    </source>
</evidence>
<gene>
    <name evidence="1" type="ORF">FH972_010287</name>
</gene>
<sequence>MALVVAAEVYIAPLLTTTPKHEGACLGLRRRVGLDPALLVGLLQTKLSHALSRCLALVAWLLNGLGHGPALEDLVVARLTCCAAPAMWCLCLVQEKLLLLAGHGQVAGSWLDIYKGMVCYRKVALWQQAKHGRWLNSNWWQVACWSRQATPSSGLEPGGSLLQQSSPS</sequence>
<proteinExistence type="predicted"/>
<keyword evidence="2" id="KW-1185">Reference proteome</keyword>
<organism evidence="1 2">
    <name type="scientific">Carpinus fangiana</name>
    <dbReference type="NCBI Taxonomy" id="176857"/>
    <lineage>
        <taxon>Eukaryota</taxon>
        <taxon>Viridiplantae</taxon>
        <taxon>Streptophyta</taxon>
        <taxon>Embryophyta</taxon>
        <taxon>Tracheophyta</taxon>
        <taxon>Spermatophyta</taxon>
        <taxon>Magnoliopsida</taxon>
        <taxon>eudicotyledons</taxon>
        <taxon>Gunneridae</taxon>
        <taxon>Pentapetalae</taxon>
        <taxon>rosids</taxon>
        <taxon>fabids</taxon>
        <taxon>Fagales</taxon>
        <taxon>Betulaceae</taxon>
        <taxon>Carpinus</taxon>
    </lineage>
</organism>
<evidence type="ECO:0000313" key="1">
    <source>
        <dbReference type="EMBL" id="KAE8037722.1"/>
    </source>
</evidence>
<name>A0A660KMW1_9ROSI</name>
<dbReference type="EMBL" id="CM017324">
    <property type="protein sequence ID" value="KAE8037722.1"/>
    <property type="molecule type" value="Genomic_DNA"/>
</dbReference>
<dbReference type="Proteomes" id="UP000327013">
    <property type="component" value="Chromosome 4"/>
</dbReference>
<protein>
    <submittedName>
        <fullName evidence="1">Uncharacterized protein</fullName>
    </submittedName>
</protein>
<reference evidence="1 2" key="1">
    <citation type="submission" date="2019-06" db="EMBL/GenBank/DDBJ databases">
        <title>A chromosomal-level reference genome of Carpinus fangiana (Coryloideae, Betulaceae).</title>
        <authorList>
            <person name="Yang X."/>
            <person name="Wang Z."/>
            <person name="Zhang L."/>
            <person name="Hao G."/>
            <person name="Liu J."/>
            <person name="Yang Y."/>
        </authorList>
    </citation>
    <scope>NUCLEOTIDE SEQUENCE [LARGE SCALE GENOMIC DNA]</scope>
    <source>
        <strain evidence="1">Cfa_2016G</strain>
        <tissue evidence="1">Leaf</tissue>
    </source>
</reference>